<feature type="region of interest" description="Disordered" evidence="1">
    <location>
        <begin position="123"/>
        <end position="161"/>
    </location>
</feature>
<evidence type="ECO:0000313" key="2">
    <source>
        <dbReference type="EMBL" id="KAF8753858.1"/>
    </source>
</evidence>
<dbReference type="AlphaFoldDB" id="A0A8H7M3Q7"/>
<evidence type="ECO:0000256" key="1">
    <source>
        <dbReference type="SAM" id="MobiDB-lite"/>
    </source>
</evidence>
<feature type="compositionally biased region" description="Polar residues" evidence="1">
    <location>
        <begin position="123"/>
        <end position="144"/>
    </location>
</feature>
<dbReference type="EMBL" id="JACYCF010000012">
    <property type="protein sequence ID" value="KAF8753858.1"/>
    <property type="molecule type" value="Genomic_DNA"/>
</dbReference>
<evidence type="ECO:0000313" key="3">
    <source>
        <dbReference type="Proteomes" id="UP000614334"/>
    </source>
</evidence>
<name>A0A8H7M3Q7_9AGAM</name>
<gene>
    <name evidence="2" type="ORF">RHS01_06674</name>
</gene>
<accession>A0A8H7M3Q7</accession>
<proteinExistence type="predicted"/>
<protein>
    <submittedName>
        <fullName evidence="2">Uncharacterized protein</fullName>
    </submittedName>
</protein>
<organism evidence="2 3">
    <name type="scientific">Rhizoctonia solani</name>
    <dbReference type="NCBI Taxonomy" id="456999"/>
    <lineage>
        <taxon>Eukaryota</taxon>
        <taxon>Fungi</taxon>
        <taxon>Dikarya</taxon>
        <taxon>Basidiomycota</taxon>
        <taxon>Agaricomycotina</taxon>
        <taxon>Agaricomycetes</taxon>
        <taxon>Cantharellales</taxon>
        <taxon>Ceratobasidiaceae</taxon>
        <taxon>Rhizoctonia</taxon>
    </lineage>
</organism>
<sequence length="161" mass="18028">MNQDRVERKNVGQSVRFVRVAVSESGTPLQRSLSVSPFGLTESIPGHGDSKPVGLSRSVQCNIAVAAWSMAPFERGLWTRLKGYFKTRERLLLGYTWGCQFDYKRSSPTFKFAELSEDMLSPSSWSESNVQRLSPHNVPGSSVRFTGLPPKEETNLTQEET</sequence>
<reference evidence="2" key="1">
    <citation type="submission" date="2020-09" db="EMBL/GenBank/DDBJ databases">
        <title>Comparative genome analyses of four rice-infecting Rhizoctonia solani isolates reveal extensive enrichment of homogalacturonan modification genes.</title>
        <authorList>
            <person name="Lee D.-Y."/>
            <person name="Jeon J."/>
            <person name="Kim K.-T."/>
            <person name="Cheong K."/>
            <person name="Song H."/>
            <person name="Choi G."/>
            <person name="Ko J."/>
            <person name="Opiyo S.O."/>
            <person name="Zuo S."/>
            <person name="Madhav S."/>
            <person name="Lee Y.-H."/>
            <person name="Wang G.-L."/>
        </authorList>
    </citation>
    <scope>NUCLEOTIDE SEQUENCE</scope>
    <source>
        <strain evidence="2">AG1-IA B2</strain>
    </source>
</reference>
<dbReference type="Proteomes" id="UP000614334">
    <property type="component" value="Unassembled WGS sequence"/>
</dbReference>
<comment type="caution">
    <text evidence="2">The sequence shown here is derived from an EMBL/GenBank/DDBJ whole genome shotgun (WGS) entry which is preliminary data.</text>
</comment>